<protein>
    <submittedName>
        <fullName evidence="1">Uncharacterized protein</fullName>
    </submittedName>
</protein>
<comment type="caution">
    <text evidence="1">The sequence shown here is derived from an EMBL/GenBank/DDBJ whole genome shotgun (WGS) entry which is preliminary data.</text>
</comment>
<reference evidence="1" key="1">
    <citation type="journal article" date="2014" name="Front. Microbiol.">
        <title>High frequency of phylogenetically diverse reductive dehalogenase-homologous genes in deep subseafloor sedimentary metagenomes.</title>
        <authorList>
            <person name="Kawai M."/>
            <person name="Futagami T."/>
            <person name="Toyoda A."/>
            <person name="Takaki Y."/>
            <person name="Nishi S."/>
            <person name="Hori S."/>
            <person name="Arai W."/>
            <person name="Tsubouchi T."/>
            <person name="Morono Y."/>
            <person name="Uchiyama I."/>
            <person name="Ito T."/>
            <person name="Fujiyama A."/>
            <person name="Inagaki F."/>
            <person name="Takami H."/>
        </authorList>
    </citation>
    <scope>NUCLEOTIDE SEQUENCE</scope>
    <source>
        <strain evidence="1">Expedition CK06-06</strain>
    </source>
</reference>
<dbReference type="AlphaFoldDB" id="X1NTA8"/>
<sequence length="75" mass="8581">MADSLAAIAESSGWNKKEDKKEELVRRIKKRFPGKAILKTIGKRKRNEEKVKDIIVVVPKRGVILKLKAEEIKIN</sequence>
<organism evidence="1">
    <name type="scientific">marine sediment metagenome</name>
    <dbReference type="NCBI Taxonomy" id="412755"/>
    <lineage>
        <taxon>unclassified sequences</taxon>
        <taxon>metagenomes</taxon>
        <taxon>ecological metagenomes</taxon>
    </lineage>
</organism>
<accession>X1NTA8</accession>
<evidence type="ECO:0000313" key="1">
    <source>
        <dbReference type="EMBL" id="GAI21894.1"/>
    </source>
</evidence>
<dbReference type="EMBL" id="BARV01021285">
    <property type="protein sequence ID" value="GAI21894.1"/>
    <property type="molecule type" value="Genomic_DNA"/>
</dbReference>
<name>X1NTA8_9ZZZZ</name>
<proteinExistence type="predicted"/>
<gene>
    <name evidence="1" type="ORF">S06H3_35300</name>
</gene>